<dbReference type="RefSeq" id="WP_252556463.1">
    <property type="nucleotide sequence ID" value="NZ_CP099468.1"/>
</dbReference>
<dbReference type="InterPro" id="IPR001932">
    <property type="entry name" value="PPM-type_phosphatase-like_dom"/>
</dbReference>
<proteinExistence type="predicted"/>
<protein>
    <submittedName>
        <fullName evidence="3">Serine/threonine-protein phosphatase</fullName>
    </submittedName>
</protein>
<reference evidence="3" key="1">
    <citation type="submission" date="2022-06" db="EMBL/GenBank/DDBJ databases">
        <title>Complete genome sequence of soil microorganisms Streptomyces sp. Qhu-M197 isolated from Alpine meadows habitats on the Tibetan Plateau.</title>
        <authorList>
            <person name="Zhang B."/>
            <person name="Xiang X."/>
            <person name="Fan J."/>
        </authorList>
    </citation>
    <scope>NUCLEOTIDE SEQUENCE</scope>
    <source>
        <strain evidence="3">Qhu-M197</strain>
    </source>
</reference>
<evidence type="ECO:0000313" key="3">
    <source>
        <dbReference type="EMBL" id="USQ89557.1"/>
    </source>
</evidence>
<accession>A0ABY4ZKL7</accession>
<feature type="domain" description="PPM-type phosphatase" evidence="2">
    <location>
        <begin position="22"/>
        <end position="91"/>
    </location>
</feature>
<dbReference type="EMBL" id="CP099468">
    <property type="protein sequence ID" value="USQ89557.1"/>
    <property type="molecule type" value="Genomic_DNA"/>
</dbReference>
<evidence type="ECO:0000256" key="1">
    <source>
        <dbReference type="SAM" id="MobiDB-lite"/>
    </source>
</evidence>
<evidence type="ECO:0000259" key="2">
    <source>
        <dbReference type="Pfam" id="PF07228"/>
    </source>
</evidence>
<keyword evidence="4" id="KW-1185">Reference proteome</keyword>
<name>A0ABY4ZKL7_9ACTN</name>
<feature type="region of interest" description="Disordered" evidence="1">
    <location>
        <begin position="1"/>
        <end position="45"/>
    </location>
</feature>
<dbReference type="InterPro" id="IPR036457">
    <property type="entry name" value="PPM-type-like_dom_sf"/>
</dbReference>
<sequence length="100" mass="10536">MRTGHPGARRRGGTGAVDDAAPVSRSPDDRLVLHTDGQVEQPPESIDRGLERLARAAAVPGAGGSAPLDRLLGALLEPERRDDVCVLDIRVPVEGEEPAQ</sequence>
<evidence type="ECO:0000313" key="4">
    <source>
        <dbReference type="Proteomes" id="UP001056374"/>
    </source>
</evidence>
<dbReference type="Proteomes" id="UP001056374">
    <property type="component" value="Chromosome"/>
</dbReference>
<gene>
    <name evidence="3" type="ORF">NFX46_14540</name>
</gene>
<dbReference type="Pfam" id="PF07228">
    <property type="entry name" value="SpoIIE"/>
    <property type="match status" value="1"/>
</dbReference>
<dbReference type="Gene3D" id="3.60.40.10">
    <property type="entry name" value="PPM-type phosphatase domain"/>
    <property type="match status" value="1"/>
</dbReference>
<organism evidence="3 4">
    <name type="scientific">Streptomyces phaeoluteigriseus</name>
    <dbReference type="NCBI Taxonomy" id="114686"/>
    <lineage>
        <taxon>Bacteria</taxon>
        <taxon>Bacillati</taxon>
        <taxon>Actinomycetota</taxon>
        <taxon>Actinomycetes</taxon>
        <taxon>Kitasatosporales</taxon>
        <taxon>Streptomycetaceae</taxon>
        <taxon>Streptomyces</taxon>
        <taxon>Streptomyces aurantiacus group</taxon>
    </lineage>
</organism>